<proteinExistence type="predicted"/>
<dbReference type="EMBL" id="JAIWOZ010000001">
    <property type="protein sequence ID" value="KAH6611208.1"/>
    <property type="molecule type" value="Genomic_DNA"/>
</dbReference>
<sequence>MPHHGRRQMRGPASIVCGASLGARKLQRSGPANRCGRPPVIGRRRRGAPRQAKFVPLSGLCSAIRGAFSGAFSGAISSAISSAVSSAISRPVPAPAPASARYNHAIEPTSQLAKAPKHPRQKALQNTRAQHLCRAAFWSKSLTGLPAFQLHRIQSLPRDTDGQILVVDKASSGRSALNCDEG</sequence>
<evidence type="ECO:0000313" key="2">
    <source>
        <dbReference type="Proteomes" id="UP000827724"/>
    </source>
</evidence>
<organism evidence="1 2">
    <name type="scientific">Trichoderma cornu-damae</name>
    <dbReference type="NCBI Taxonomy" id="654480"/>
    <lineage>
        <taxon>Eukaryota</taxon>
        <taxon>Fungi</taxon>
        <taxon>Dikarya</taxon>
        <taxon>Ascomycota</taxon>
        <taxon>Pezizomycotina</taxon>
        <taxon>Sordariomycetes</taxon>
        <taxon>Hypocreomycetidae</taxon>
        <taxon>Hypocreales</taxon>
        <taxon>Hypocreaceae</taxon>
        <taxon>Trichoderma</taxon>
    </lineage>
</organism>
<name>A0A9P8QXK0_9HYPO</name>
<evidence type="ECO:0000313" key="1">
    <source>
        <dbReference type="EMBL" id="KAH6611208.1"/>
    </source>
</evidence>
<dbReference type="AlphaFoldDB" id="A0A9P8QXK0"/>
<reference evidence="1" key="1">
    <citation type="submission" date="2021-08" db="EMBL/GenBank/DDBJ databases">
        <title>Chromosome-Level Trichoderma cornu-damae using Hi-C Data.</title>
        <authorList>
            <person name="Kim C.S."/>
        </authorList>
    </citation>
    <scope>NUCLEOTIDE SEQUENCE</scope>
    <source>
        <strain evidence="1">KA19-0412C</strain>
    </source>
</reference>
<comment type="caution">
    <text evidence="1">The sequence shown here is derived from an EMBL/GenBank/DDBJ whole genome shotgun (WGS) entry which is preliminary data.</text>
</comment>
<keyword evidence="2" id="KW-1185">Reference proteome</keyword>
<dbReference type="Proteomes" id="UP000827724">
    <property type="component" value="Unassembled WGS sequence"/>
</dbReference>
<gene>
    <name evidence="1" type="ORF">Trco_001228</name>
</gene>
<accession>A0A9P8QXK0</accession>
<protein>
    <submittedName>
        <fullName evidence="1">Uncharacterized protein</fullName>
    </submittedName>
</protein>